<dbReference type="Gene3D" id="3.30.1490.180">
    <property type="entry name" value="RNA polymerase ii"/>
    <property type="match status" value="1"/>
</dbReference>
<dbReference type="SUPFAM" id="SSF64484">
    <property type="entry name" value="beta and beta-prime subunits of DNA dependent RNA-polymerase"/>
    <property type="match status" value="1"/>
</dbReference>
<dbReference type="PANTHER" id="PTHR19376:SF11">
    <property type="entry name" value="DNA-DIRECTED RNA POLYMERASE I SUBUNIT RPA1"/>
    <property type="match status" value="1"/>
</dbReference>
<evidence type="ECO:0000256" key="4">
    <source>
        <dbReference type="ARBA" id="ARBA00022695"/>
    </source>
</evidence>
<comment type="catalytic activity">
    <reaction evidence="6">
        <text>RNA(n) + a ribonucleoside 5'-triphosphate = RNA(n+1) + diphosphate</text>
        <dbReference type="Rhea" id="RHEA:21248"/>
        <dbReference type="Rhea" id="RHEA-COMP:14527"/>
        <dbReference type="Rhea" id="RHEA-COMP:17342"/>
        <dbReference type="ChEBI" id="CHEBI:33019"/>
        <dbReference type="ChEBI" id="CHEBI:61557"/>
        <dbReference type="ChEBI" id="CHEBI:140395"/>
        <dbReference type="EC" id="2.7.7.6"/>
    </reaction>
</comment>
<dbReference type="Pfam" id="PF04997">
    <property type="entry name" value="RNA_pol_Rpb1_1"/>
    <property type="match status" value="1"/>
</dbReference>
<keyword evidence="9" id="KW-1185">Reference proteome</keyword>
<dbReference type="GO" id="GO:0005736">
    <property type="term" value="C:RNA polymerase I complex"/>
    <property type="evidence" value="ECO:0007669"/>
    <property type="project" value="TreeGrafter"/>
</dbReference>
<keyword evidence="5 6" id="KW-0804">Transcription</keyword>
<evidence type="ECO:0000256" key="1">
    <source>
        <dbReference type="ARBA" id="ARBA00006460"/>
    </source>
</evidence>
<dbReference type="OrthoDB" id="270392at2759"/>
<dbReference type="SMART" id="SM00663">
    <property type="entry name" value="RPOLA_N"/>
    <property type="match status" value="1"/>
</dbReference>
<dbReference type="Pfam" id="PF00623">
    <property type="entry name" value="RNA_pol_Rpb1_2"/>
    <property type="match status" value="1"/>
</dbReference>
<gene>
    <name evidence="8" type="ORF">TTRE_0000688001</name>
</gene>
<dbReference type="FunFam" id="2.40.40.20:FF:000019">
    <property type="entry name" value="DNA-directed RNA polymerase II subunit RPB1"/>
    <property type="match status" value="1"/>
</dbReference>
<keyword evidence="4 6" id="KW-0548">Nucleotidyltransferase</keyword>
<evidence type="ECO:0000259" key="7">
    <source>
        <dbReference type="SMART" id="SM00663"/>
    </source>
</evidence>
<comment type="similarity">
    <text evidence="1 6">Belongs to the RNA polymerase beta' chain family.</text>
</comment>
<dbReference type="AlphaFoldDB" id="A0A077ZDW6"/>
<accession>A0A077ZDW6</accession>
<evidence type="ECO:0000256" key="3">
    <source>
        <dbReference type="ARBA" id="ARBA00022679"/>
    </source>
</evidence>
<dbReference type="InterPro" id="IPR044893">
    <property type="entry name" value="RNA_pol_Rpb1_clamp_domain"/>
</dbReference>
<evidence type="ECO:0000313" key="8">
    <source>
        <dbReference type="EMBL" id="CDW58561.1"/>
    </source>
</evidence>
<evidence type="ECO:0000313" key="9">
    <source>
        <dbReference type="Proteomes" id="UP000030665"/>
    </source>
</evidence>
<organism evidence="8 9">
    <name type="scientific">Trichuris trichiura</name>
    <name type="common">Whipworm</name>
    <name type="synonym">Trichocephalus trichiurus</name>
    <dbReference type="NCBI Taxonomy" id="36087"/>
    <lineage>
        <taxon>Eukaryota</taxon>
        <taxon>Metazoa</taxon>
        <taxon>Ecdysozoa</taxon>
        <taxon>Nematoda</taxon>
        <taxon>Enoplea</taxon>
        <taxon>Dorylaimia</taxon>
        <taxon>Trichinellida</taxon>
        <taxon>Trichuridae</taxon>
        <taxon>Trichuris</taxon>
    </lineage>
</organism>
<dbReference type="InterPro" id="IPR006592">
    <property type="entry name" value="RNA_pol_N"/>
</dbReference>
<comment type="function">
    <text evidence="6">DNA-dependent RNA polymerase catalyzes the transcription of DNA into RNA using the four ribonucleoside triphosphates as substrates.</text>
</comment>
<evidence type="ECO:0000256" key="6">
    <source>
        <dbReference type="RuleBase" id="RU004279"/>
    </source>
</evidence>
<protein>
    <recommendedName>
        <fullName evidence="6">DNA-directed RNA polymerase subunit</fullName>
        <ecNumber evidence="6">2.7.7.6</ecNumber>
    </recommendedName>
</protein>
<dbReference type="InterPro" id="IPR000722">
    <property type="entry name" value="RNA_pol_asu"/>
</dbReference>
<dbReference type="Gene3D" id="2.40.40.20">
    <property type="match status" value="1"/>
</dbReference>
<keyword evidence="2 6" id="KW-0240">DNA-directed RNA polymerase</keyword>
<dbReference type="EC" id="2.7.7.6" evidence="6"/>
<feature type="domain" description="RNA polymerase N-terminal" evidence="7">
    <location>
        <begin position="331"/>
        <end position="643"/>
    </location>
</feature>
<sequence>MGEEMNNTKLELKSFPNQLGSIGFHMLTEEDVANISIKEITSALSFDKALAPVPGGLYDPAFGPTKQGNTCETCGLISAHCPGHFGHIKLSTLVRGSCWSCHRLFVLKNSYQVRLLTAQMEALNQGNLCLAVEISKISMSSVDEQVLENGSKRGSDEPLSAQLEYRLHELQSLAKKGDLGCSSCEDNATRNIASVRRRIIRDFCNSFLYRRDSVCPHCLASQNAVRAEGRRVILMSLKSRFAKRASKGSATKNKEVAGLPGICYDPNLMDGIECGIVMDPIVTAGKRLLQPCEVLAHFRRMWTLGGDKILPVVFPMFQHVMDVNSKLCPLDVLFVRNVLVMPPRFRPVIEMMGRKFENPKTTLFKRLLERSQAYVSVANNEVPVQKKGRRAANKGVKHSREEECHQEFLAFQLALNSLFDSDAGRMFGPASYGLRQILEKKEGLFRKNMMGKRVNFAARTVITPDPYMDIDFVGIPEVFAKKLTFPEGVFTGNIDEMSTAVRNGPDELIGANFVCNEDGSKQFLGAKNKAERMGVAKRLLQKSNGQGYKCAKLVCRHVKPGDIVMLNRQPTLHKPSIMAHKVRVLKNQRTFRLNYATCKTYNADFDGDEMNVHFPQNHIARAEGKEIGTTSLTVFSHSVSFLSF</sequence>
<keyword evidence="3 6" id="KW-0808">Transferase</keyword>
<dbReference type="GO" id="GO:0003677">
    <property type="term" value="F:DNA binding"/>
    <property type="evidence" value="ECO:0007669"/>
    <property type="project" value="InterPro"/>
</dbReference>
<proteinExistence type="inferred from homology"/>
<reference evidence="8" key="2">
    <citation type="submission" date="2014-03" db="EMBL/GenBank/DDBJ databases">
        <title>The whipworm genome and dual-species transcriptomics of an intimate host-pathogen interaction.</title>
        <authorList>
            <person name="Foth B.J."/>
            <person name="Tsai I.J."/>
            <person name="Reid A.J."/>
            <person name="Bancroft A.J."/>
            <person name="Nichol S."/>
            <person name="Tracey A."/>
            <person name="Holroyd N."/>
            <person name="Cotton J.A."/>
            <person name="Stanley E.J."/>
            <person name="Zarowiecki M."/>
            <person name="Liu J.Z."/>
            <person name="Huckvale T."/>
            <person name="Cooper P.J."/>
            <person name="Grencis R.K."/>
            <person name="Berriman M."/>
        </authorList>
    </citation>
    <scope>NUCLEOTIDE SEQUENCE [LARGE SCALE GENOMIC DNA]</scope>
</reference>
<dbReference type="GO" id="GO:0003899">
    <property type="term" value="F:DNA-directed RNA polymerase activity"/>
    <property type="evidence" value="ECO:0007669"/>
    <property type="project" value="UniProtKB-EC"/>
</dbReference>
<dbReference type="STRING" id="36087.A0A077ZDW6"/>
<dbReference type="PANTHER" id="PTHR19376">
    <property type="entry name" value="DNA-DIRECTED RNA POLYMERASE"/>
    <property type="match status" value="1"/>
</dbReference>
<evidence type="ECO:0000256" key="5">
    <source>
        <dbReference type="ARBA" id="ARBA00023163"/>
    </source>
</evidence>
<name>A0A077ZDW6_TRITR</name>
<reference evidence="8" key="1">
    <citation type="submission" date="2014-01" db="EMBL/GenBank/DDBJ databases">
        <authorList>
            <person name="Aslett M."/>
        </authorList>
    </citation>
    <scope>NUCLEOTIDE SEQUENCE</scope>
</reference>
<dbReference type="GO" id="GO:0006351">
    <property type="term" value="P:DNA-templated transcription"/>
    <property type="evidence" value="ECO:0007669"/>
    <property type="project" value="InterPro"/>
</dbReference>
<dbReference type="Proteomes" id="UP000030665">
    <property type="component" value="Unassembled WGS sequence"/>
</dbReference>
<dbReference type="EMBL" id="HG806367">
    <property type="protein sequence ID" value="CDW58561.1"/>
    <property type="molecule type" value="Genomic_DNA"/>
</dbReference>
<dbReference type="InterPro" id="IPR045867">
    <property type="entry name" value="DNA-dir_RpoC_beta_prime"/>
</dbReference>
<dbReference type="InterPro" id="IPR007080">
    <property type="entry name" value="RNA_pol_Rpb1_1"/>
</dbReference>
<dbReference type="Gene3D" id="4.10.860.120">
    <property type="entry name" value="RNA polymerase II, clamp domain"/>
    <property type="match status" value="1"/>
</dbReference>
<evidence type="ECO:0000256" key="2">
    <source>
        <dbReference type="ARBA" id="ARBA00022478"/>
    </source>
</evidence>